<dbReference type="PANTHER" id="PTHR40060">
    <property type="entry name" value="UPF0316 PROTEIN YEBE"/>
    <property type="match status" value="1"/>
</dbReference>
<dbReference type="InterPro" id="IPR044035">
    <property type="entry name" value="DUF5698"/>
</dbReference>
<keyword evidence="4 6" id="KW-1133">Transmembrane helix</keyword>
<organism evidence="9 10">
    <name type="scientific">Planctomicrobium piriforme</name>
    <dbReference type="NCBI Taxonomy" id="1576369"/>
    <lineage>
        <taxon>Bacteria</taxon>
        <taxon>Pseudomonadati</taxon>
        <taxon>Planctomycetota</taxon>
        <taxon>Planctomycetia</taxon>
        <taxon>Planctomycetales</taxon>
        <taxon>Planctomycetaceae</taxon>
        <taxon>Planctomicrobium</taxon>
    </lineage>
</organism>
<evidence type="ECO:0000256" key="4">
    <source>
        <dbReference type="ARBA" id="ARBA00022989"/>
    </source>
</evidence>
<dbReference type="Pfam" id="PF10035">
    <property type="entry name" value="DUF2179"/>
    <property type="match status" value="1"/>
</dbReference>
<evidence type="ECO:0000259" key="7">
    <source>
        <dbReference type="Pfam" id="PF10035"/>
    </source>
</evidence>
<evidence type="ECO:0000313" key="10">
    <source>
        <dbReference type="Proteomes" id="UP000199518"/>
    </source>
</evidence>
<dbReference type="PANTHER" id="PTHR40060:SF1">
    <property type="entry name" value="UPF0316 PROTEIN YEBE"/>
    <property type="match status" value="1"/>
</dbReference>
<evidence type="ECO:0000256" key="1">
    <source>
        <dbReference type="ARBA" id="ARBA00004651"/>
    </source>
</evidence>
<dbReference type="STRING" id="1576369.SAMN05421753_11396"/>
<accession>A0A1I3LXG6</accession>
<dbReference type="EMBL" id="FOQD01000013">
    <property type="protein sequence ID" value="SFI89471.1"/>
    <property type="molecule type" value="Genomic_DNA"/>
</dbReference>
<dbReference type="Proteomes" id="UP000199518">
    <property type="component" value="Unassembled WGS sequence"/>
</dbReference>
<evidence type="ECO:0000256" key="5">
    <source>
        <dbReference type="ARBA" id="ARBA00023136"/>
    </source>
</evidence>
<dbReference type="InterPro" id="IPR022930">
    <property type="entry name" value="UPF0316"/>
</dbReference>
<evidence type="ECO:0000259" key="8">
    <source>
        <dbReference type="Pfam" id="PF18955"/>
    </source>
</evidence>
<dbReference type="GO" id="GO:0005886">
    <property type="term" value="C:plasma membrane"/>
    <property type="evidence" value="ECO:0007669"/>
    <property type="project" value="UniProtKB-SubCell"/>
</dbReference>
<evidence type="ECO:0000313" key="9">
    <source>
        <dbReference type="EMBL" id="SFI89471.1"/>
    </source>
</evidence>
<dbReference type="InterPro" id="IPR019264">
    <property type="entry name" value="DUF2179"/>
</dbReference>
<comment type="subcellular location">
    <subcellularLocation>
        <location evidence="1">Cell membrane</location>
        <topology evidence="1">Multi-pass membrane protein</topology>
    </subcellularLocation>
</comment>
<dbReference type="AlphaFoldDB" id="A0A1I3LXG6"/>
<dbReference type="OrthoDB" id="48231at2"/>
<gene>
    <name evidence="9" type="ORF">SAMN05421753_11396</name>
</gene>
<name>A0A1I3LXG6_9PLAN</name>
<feature type="domain" description="DUF2179" evidence="7">
    <location>
        <begin position="126"/>
        <end position="168"/>
    </location>
</feature>
<proteinExistence type="predicted"/>
<feature type="transmembrane region" description="Helical" evidence="6">
    <location>
        <begin position="40"/>
        <end position="61"/>
    </location>
</feature>
<dbReference type="RefSeq" id="WP_092052404.1">
    <property type="nucleotide sequence ID" value="NZ_FOQD01000013.1"/>
</dbReference>
<protein>
    <submittedName>
        <fullName evidence="9">Uncharacterized protein YebE, UPF0316 family</fullName>
    </submittedName>
</protein>
<dbReference type="Pfam" id="PF18955">
    <property type="entry name" value="DUF5698"/>
    <property type="match status" value="1"/>
</dbReference>
<evidence type="ECO:0000256" key="6">
    <source>
        <dbReference type="SAM" id="Phobius"/>
    </source>
</evidence>
<feature type="domain" description="DUF5698" evidence="8">
    <location>
        <begin position="28"/>
        <end position="86"/>
    </location>
</feature>
<reference evidence="10" key="1">
    <citation type="submission" date="2016-10" db="EMBL/GenBank/DDBJ databases">
        <authorList>
            <person name="Varghese N."/>
            <person name="Submissions S."/>
        </authorList>
    </citation>
    <scope>NUCLEOTIDE SEQUENCE [LARGE SCALE GENOMIC DNA]</scope>
    <source>
        <strain evidence="10">DSM 26348</strain>
    </source>
</reference>
<evidence type="ECO:0000256" key="3">
    <source>
        <dbReference type="ARBA" id="ARBA00022692"/>
    </source>
</evidence>
<keyword evidence="3 6" id="KW-0812">Transmembrane</keyword>
<keyword evidence="2" id="KW-1003">Cell membrane</keyword>
<feature type="transmembrane region" description="Helical" evidence="6">
    <location>
        <begin position="12"/>
        <end position="33"/>
    </location>
</feature>
<sequence>MSWLDGLQVWQLALAIFSLRIVDVSMGTLRTICVVQGRTLVSVCLGFCEVLVWITVMNQVIHKASGSPLLLMAYAGGFATGNAVGIALERWLALGAVMVRVVSTHHGEELADMFRDRTARVFSFDGRDSHDPMTLIYVVMRRREVKPLIALARRIDPDLFYSVESLRESSALVGSPLSQPAGLRKQVESGMTGRTVVDQVL</sequence>
<keyword evidence="5 6" id="KW-0472">Membrane</keyword>
<keyword evidence="10" id="KW-1185">Reference proteome</keyword>
<evidence type="ECO:0000256" key="2">
    <source>
        <dbReference type="ARBA" id="ARBA00022475"/>
    </source>
</evidence>
<feature type="transmembrane region" description="Helical" evidence="6">
    <location>
        <begin position="67"/>
        <end position="88"/>
    </location>
</feature>